<feature type="region of interest" description="Disordered" evidence="1">
    <location>
        <begin position="296"/>
        <end position="375"/>
    </location>
</feature>
<feature type="compositionally biased region" description="Low complexity" evidence="1">
    <location>
        <begin position="578"/>
        <end position="588"/>
    </location>
</feature>
<keyword evidence="3" id="KW-1185">Reference proteome</keyword>
<comment type="caution">
    <text evidence="2">The sequence shown here is derived from an EMBL/GenBank/DDBJ whole genome shotgun (WGS) entry which is preliminary data.</text>
</comment>
<feature type="region of interest" description="Disordered" evidence="1">
    <location>
        <begin position="566"/>
        <end position="594"/>
    </location>
</feature>
<name>A0A642V8T1_9ASCO</name>
<gene>
    <name evidence="2" type="ORF">TRICI_003501</name>
</gene>
<evidence type="ECO:0000313" key="3">
    <source>
        <dbReference type="Proteomes" id="UP000761534"/>
    </source>
</evidence>
<evidence type="ECO:0000313" key="2">
    <source>
        <dbReference type="EMBL" id="KAA8912384.1"/>
    </source>
</evidence>
<evidence type="ECO:0000256" key="1">
    <source>
        <dbReference type="SAM" id="MobiDB-lite"/>
    </source>
</evidence>
<dbReference type="AlphaFoldDB" id="A0A642V8T1"/>
<accession>A0A642V8T1</accession>
<sequence>MLLEIVRCEKNYLRWEFHYTEESAESVKIGEFEKHEDATPFIRSPEMEKYLNKMKVLRFGSPSQLGGSVFIHWLAEFFEVLEEMNKKGSYVAPFVVDLIRFPSKTAKHLYDKMRGILDDSHLQFEVYLGLRQRPSPMQQNERVILSSRITKLVYKGVKSSSKNYPSWFVFDHCNVKDLELDFAIVPKIRYPQKKRQVYFYRNRHSTFNHWRLPNLKELQFFKVGLEDKLGTLQKRRFIKVLCGSDNVHVTLTKSPRIENVLNFPENATIVRHEKDPIAVEIAQDLAKLSLDQNQKRNTAVTDNAAPVNRKRLLPTGRRTKQRNTAATNVSQSNTTATAPAVKIPLHQGGSSTAAVGKSIDGNPLPLVTPSTAIGGQDTVAQSTRGATIIEPDQGTGDSNNQAPVSSDTRSNKRKGSFGGQSNTNPKRLILDLTSEGPDSSNSSQREPLLENKREIIDLTSEGPESSNLGQGDTSNNKRGMDHLMEKEPSFCTTPVSVPTVFSIEINDTEESKNRKCNMCKLWYPREEFVNAKNRVLKTCNTCRKPDSSRPKNHTVENLWSALKKRRLEESVIGKPNGSSSLPSSSSSSHEYQQK</sequence>
<feature type="compositionally biased region" description="Polar residues" evidence="1">
    <location>
        <begin position="462"/>
        <end position="477"/>
    </location>
</feature>
<feature type="compositionally biased region" description="Basic residues" evidence="1">
    <location>
        <begin position="308"/>
        <end position="321"/>
    </location>
</feature>
<proteinExistence type="predicted"/>
<dbReference type="Proteomes" id="UP000761534">
    <property type="component" value="Unassembled WGS sequence"/>
</dbReference>
<feature type="compositionally biased region" description="Polar residues" evidence="1">
    <location>
        <begin position="436"/>
        <end position="445"/>
    </location>
</feature>
<feature type="compositionally biased region" description="Basic and acidic residues" evidence="1">
    <location>
        <begin position="447"/>
        <end position="456"/>
    </location>
</feature>
<feature type="region of interest" description="Disordered" evidence="1">
    <location>
        <begin position="388"/>
        <end position="479"/>
    </location>
</feature>
<dbReference type="VEuPathDB" id="FungiDB:TRICI_003501"/>
<protein>
    <submittedName>
        <fullName evidence="2">Uncharacterized protein</fullName>
    </submittedName>
</protein>
<feature type="compositionally biased region" description="Polar residues" evidence="1">
    <location>
        <begin position="322"/>
        <end position="337"/>
    </location>
</feature>
<organism evidence="2 3">
    <name type="scientific">Trichomonascus ciferrii</name>
    <dbReference type="NCBI Taxonomy" id="44093"/>
    <lineage>
        <taxon>Eukaryota</taxon>
        <taxon>Fungi</taxon>
        <taxon>Dikarya</taxon>
        <taxon>Ascomycota</taxon>
        <taxon>Saccharomycotina</taxon>
        <taxon>Dipodascomycetes</taxon>
        <taxon>Dipodascales</taxon>
        <taxon>Trichomonascaceae</taxon>
        <taxon>Trichomonascus</taxon>
        <taxon>Trichomonascus ciferrii complex</taxon>
    </lineage>
</organism>
<feature type="compositionally biased region" description="Polar residues" evidence="1">
    <location>
        <begin position="395"/>
        <end position="408"/>
    </location>
</feature>
<reference evidence="2" key="1">
    <citation type="journal article" date="2019" name="G3 (Bethesda)">
        <title>Genome Assemblies of Two Rare Opportunistic Yeast Pathogens: Diutina rugosa (syn. Candida rugosa) and Trichomonascus ciferrii (syn. Candida ciferrii).</title>
        <authorList>
            <person name="Mixao V."/>
            <person name="Saus E."/>
            <person name="Hansen A.P."/>
            <person name="Lass-Florl C."/>
            <person name="Gabaldon T."/>
        </authorList>
    </citation>
    <scope>NUCLEOTIDE SEQUENCE</scope>
    <source>
        <strain evidence="2">CBS 4856</strain>
    </source>
</reference>
<dbReference type="EMBL" id="SWFS01000256">
    <property type="protein sequence ID" value="KAA8912384.1"/>
    <property type="molecule type" value="Genomic_DNA"/>
</dbReference>